<dbReference type="Gene3D" id="3.30.559.30">
    <property type="entry name" value="Nonribosomal peptide synthetase, condensation domain"/>
    <property type="match status" value="2"/>
</dbReference>
<evidence type="ECO:0000256" key="8">
    <source>
        <dbReference type="ARBA" id="ARBA00033440"/>
    </source>
</evidence>
<dbReference type="InterPro" id="IPR009081">
    <property type="entry name" value="PP-bd_ACP"/>
</dbReference>
<feature type="compositionally biased region" description="Low complexity" evidence="9">
    <location>
        <begin position="2243"/>
        <end position="2263"/>
    </location>
</feature>
<evidence type="ECO:0000256" key="2">
    <source>
        <dbReference type="ARBA" id="ARBA00005102"/>
    </source>
</evidence>
<dbReference type="InterPro" id="IPR045851">
    <property type="entry name" value="AMP-bd_C_sf"/>
</dbReference>
<dbReference type="PROSITE" id="PS00012">
    <property type="entry name" value="PHOSPHOPANTETHEINE"/>
    <property type="match status" value="2"/>
</dbReference>
<dbReference type="PANTHER" id="PTHR45527">
    <property type="entry name" value="NONRIBOSOMAL PEPTIDE SYNTHETASE"/>
    <property type="match status" value="1"/>
</dbReference>
<comment type="cofactor">
    <cofactor evidence="1">
        <name>pantetheine 4'-phosphate</name>
        <dbReference type="ChEBI" id="CHEBI:47942"/>
    </cofactor>
</comment>
<evidence type="ECO:0000259" key="10">
    <source>
        <dbReference type="PROSITE" id="PS50075"/>
    </source>
</evidence>
<feature type="compositionally biased region" description="Low complexity" evidence="9">
    <location>
        <begin position="82"/>
        <end position="105"/>
    </location>
</feature>
<feature type="region of interest" description="Disordered" evidence="9">
    <location>
        <begin position="1614"/>
        <end position="1634"/>
    </location>
</feature>
<dbReference type="SMART" id="SM00823">
    <property type="entry name" value="PKS_PP"/>
    <property type="match status" value="2"/>
</dbReference>
<dbReference type="InterPro" id="IPR020845">
    <property type="entry name" value="AMP-binding_CS"/>
</dbReference>
<dbReference type="Gene3D" id="1.10.1200.10">
    <property type="entry name" value="ACP-like"/>
    <property type="match status" value="3"/>
</dbReference>
<evidence type="ECO:0000256" key="7">
    <source>
        <dbReference type="ARBA" id="ARBA00022598"/>
    </source>
</evidence>
<dbReference type="PROSITE" id="PS00455">
    <property type="entry name" value="AMP_BINDING"/>
    <property type="match status" value="2"/>
</dbReference>
<dbReference type="InterPro" id="IPR010071">
    <property type="entry name" value="AA_adenyl_dom"/>
</dbReference>
<evidence type="ECO:0000256" key="5">
    <source>
        <dbReference type="ARBA" id="ARBA00022450"/>
    </source>
</evidence>
<dbReference type="InterPro" id="IPR006162">
    <property type="entry name" value="Ppantetheine_attach_site"/>
</dbReference>
<gene>
    <name evidence="11" type="ORF">KYT88_01425</name>
</gene>
<dbReference type="InterPro" id="IPR001242">
    <property type="entry name" value="Condensation_dom"/>
</dbReference>
<dbReference type="Gene3D" id="3.40.50.12780">
    <property type="entry name" value="N-terminal domain of ligase-like"/>
    <property type="match status" value="2"/>
</dbReference>
<evidence type="ECO:0000256" key="6">
    <source>
        <dbReference type="ARBA" id="ARBA00022553"/>
    </source>
</evidence>
<accession>A0ABY3TBK6</accession>
<feature type="domain" description="Carrier" evidence="10">
    <location>
        <begin position="2163"/>
        <end position="2237"/>
    </location>
</feature>
<dbReference type="PROSITE" id="PS50075">
    <property type="entry name" value="CARRIER"/>
    <property type="match status" value="3"/>
</dbReference>
<keyword evidence="5" id="KW-0596">Phosphopantetheine</keyword>
<feature type="compositionally biased region" description="Low complexity" evidence="9">
    <location>
        <begin position="1616"/>
        <end position="1633"/>
    </location>
</feature>
<evidence type="ECO:0000256" key="1">
    <source>
        <dbReference type="ARBA" id="ARBA00001957"/>
    </source>
</evidence>
<name>A0ABY3TBK6_9MICO</name>
<proteinExistence type="inferred from homology"/>
<dbReference type="InterPro" id="IPR025110">
    <property type="entry name" value="AMP-bd_C"/>
</dbReference>
<keyword evidence="6" id="KW-0597">Phosphoprotein</keyword>
<dbReference type="Gene3D" id="3.30.559.10">
    <property type="entry name" value="Chloramphenicol acetyltransferase-like domain"/>
    <property type="match status" value="2"/>
</dbReference>
<dbReference type="Gene3D" id="3.30.300.30">
    <property type="match status" value="2"/>
</dbReference>
<reference evidence="12" key="1">
    <citation type="submission" date="2024-08" db="EMBL/GenBank/DDBJ databases">
        <title>Description of the novel species Clavibacter lycopersicum isolated from tomato seeds.</title>
        <authorList>
            <person name="Arizala E.D."/>
            <person name="Dobhal S."/>
            <person name="Alvarez A."/>
            <person name="Arif M."/>
        </authorList>
    </citation>
    <scope>NUCLEOTIDE SEQUENCE [LARGE SCALE GENOMIC DNA]</scope>
    <source>
        <strain evidence="12">A6099</strain>
    </source>
</reference>
<organism evidence="11 12">
    <name type="scientific">Clavibacter seminis</name>
    <dbReference type="NCBI Taxonomy" id="2860285"/>
    <lineage>
        <taxon>Bacteria</taxon>
        <taxon>Bacillati</taxon>
        <taxon>Actinomycetota</taxon>
        <taxon>Actinomycetes</taxon>
        <taxon>Micrococcales</taxon>
        <taxon>Microbacteriaceae</taxon>
        <taxon>Clavibacter</taxon>
    </lineage>
</organism>
<feature type="region of interest" description="Disordered" evidence="9">
    <location>
        <begin position="2243"/>
        <end position="2271"/>
    </location>
</feature>
<dbReference type="EMBL" id="CP083439">
    <property type="protein sequence ID" value="UKF25387.1"/>
    <property type="molecule type" value="Genomic_DNA"/>
</dbReference>
<evidence type="ECO:0000256" key="9">
    <source>
        <dbReference type="SAM" id="MobiDB-lite"/>
    </source>
</evidence>
<dbReference type="NCBIfam" id="TIGR01733">
    <property type="entry name" value="AA-adenyl-dom"/>
    <property type="match status" value="2"/>
</dbReference>
<dbReference type="SUPFAM" id="SSF52777">
    <property type="entry name" value="CoA-dependent acyltransferases"/>
    <property type="match status" value="4"/>
</dbReference>
<protein>
    <recommendedName>
        <fullName evidence="4">Phenyloxazoline synthase MbtB</fullName>
    </recommendedName>
    <alternativeName>
        <fullName evidence="8">Mycobactin synthetase protein B</fullName>
    </alternativeName>
</protein>
<dbReference type="InterPro" id="IPR057737">
    <property type="entry name" value="Condensation_MtbB-like"/>
</dbReference>
<dbReference type="InterPro" id="IPR042099">
    <property type="entry name" value="ANL_N_sf"/>
</dbReference>
<dbReference type="SUPFAM" id="SSF56801">
    <property type="entry name" value="Acetyl-CoA synthetase-like"/>
    <property type="match status" value="2"/>
</dbReference>
<dbReference type="PANTHER" id="PTHR45527:SF10">
    <property type="entry name" value="PYOCHELIN SYNTHASE PCHF"/>
    <property type="match status" value="1"/>
</dbReference>
<dbReference type="Pfam" id="PF00668">
    <property type="entry name" value="Condensation"/>
    <property type="match status" value="2"/>
</dbReference>
<dbReference type="SUPFAM" id="SSF47336">
    <property type="entry name" value="ACP-like"/>
    <property type="match status" value="3"/>
</dbReference>
<keyword evidence="12" id="KW-1185">Reference proteome</keyword>
<dbReference type="Pfam" id="PF13193">
    <property type="entry name" value="AMP-binding_C"/>
    <property type="match status" value="1"/>
</dbReference>
<dbReference type="InterPro" id="IPR000873">
    <property type="entry name" value="AMP-dep_synth/lig_dom"/>
</dbReference>
<comment type="similarity">
    <text evidence="3">Belongs to the ATP-dependent AMP-binding enzyme family. MbtB subfamily.</text>
</comment>
<keyword evidence="7" id="KW-0436">Ligase</keyword>
<dbReference type="RefSeq" id="WP_043585736.1">
    <property type="nucleotide sequence ID" value="NZ_CP083439.1"/>
</dbReference>
<sequence>MTERIPSVPAPALLREQVARALRLDPADVGLDDDLVDLGLESTALIRLAGSWRRDGLAADFSRLAADPTIRAWARMLGEAAADGDGAGDAADPATRPAAPTLDPASPSPLTPLQHAYWLGRQPGQPSGSVAAHFYVELDGADPDPERLRAALAALVARHASLRTRFRDDGTQQPLPAGEEPPAARLRVHDLRALPADAVDERLAEMRDEGTHRRMAVERGEVLRVDLTLLPFGRSRLHVDLDMLAGDAISLRVILADLRDLVAGPGRPLPAIHRDVRAELAARAARADASRASEDARWWRERVPDLPAGPALPVRDDAERADAEPRSRRLHHRIGQDGLRMLEAAARARGLTVAAVLATAFAEVVAAWSADARFLLNLPVLDRGDEEGLELLVGEFSTSILLDVDLREERSFRDDAARIQQGVREAVAHAGYGGVDVLRDLARRDGGSPVLAPVVYTSAIGLGELYDASIRRALGEPVWIISQGPQVWLDAQVTELEGGLLLNWDVRVDILEERAMEDAFAAYRTLVDDLVHERAGAWDLQALAVPAPDDARARHELERPAPGTAASGAGDGLLHSAFLARAAADPDRPAVIGSDGHVVAYGELAEHARRVAGLLRARGVGPGATVAITAPAGPDRVAAVLGVLLAGACYAPVGPDQPPARRAMVLARGIDCVLADDGLVDGIAAGLGPGGPPVVALGTVRDAAPLADPVAVAPGDPAYLLFTSGSTGRPKGVEVAHRAAVATIRSLASVAPVGADDRAIALSALDFDLSVYDLFAVLSVGGAVVVPAEHERRDADRWRDLVRAHGVTVWNTVPALLDMLLAATGDGSLPLRLVLLGGDVVGPDLSARLAACAPAARLLALGGMTEAAIHSTVHEAGAGAPADPASPARGLPWGAPLPGVRLRVVDERGRDRPDGVPGELLVGGHALARGYRGEPELTAQRFPVVDGERWYRSGDRARYRRDDAGRPVLEFLGRADHQLKIRGHRVEPGEVEAALASFPGVQRAVVVAVAGALAAMVVPQAGRIVAPDDVAAHARALLPPSMHCARVVVRAGLPLTANGKVDRARIRAELAEPPAPALRPDDDAPRTPAERLVERVWSELLGTPCGRGRSFFAAGGDSLQATRSVAALRAAGAADASVAALFRHPVLADFAATLRLTAPEPADARPRIVPDPAHAHDPFPLTDVQRAYAVGRDPRIPLGGVGTYHHTEFDGRDQDLDRLAAAFDELVRRHPTLRTVIDPDGTQRVLADVPPVRVDVREVPADADPDAVARELAAFRERTSHRRHDLAVWPLFDVDALRYPDGRGGIRTRIAIGIDYAVVDALSIMILYTELDLLVRGLPLPPAPAELTFRDCVLQTRPDPGRQRADEEHWRARLADMPDAPRLPLATADPAPRFTRRAHRFDAAWWTAFRDRCRAAGLTPTSMLATAYGHVLSRWTGQRDVTMTLTLFDRRDVHPDMPRLVGDFTGLTLLDHRAADSAVEAARGLQERLAGDLDHREAPASWILRERARLQGTAVAPVPVVFTSAIGVGDGGSDGHGVSADVSGSFGERIHGVSQSPQVLLDVQVLEDHGGLRVDADAREDAFPPGLVDALFAAYVATLEHLATAGWDAPLPVGPPADQASARAAEPAATATRRPGRLLHHAVHEAALRAPDAPALITGTGASTRVVTHGQLADRAMRIAGALRRRGIGPGDLVGITLPRGADQAAAVIGVLSAGAAYAPVGIGQPPVRRRAIHRAAGIRLVIADDPAAAGGDEPDAPALLRPADAAAEEPLAEPVRPPVEALAYVIHTSGSTGEPKGVEIAHDAAWSTVDAVGRMLEIGPGDRILALSALDFDLSVFDVLGVLGAGGALVIPEEGEERDAPRWLDLVHEHGVTLWDTVPMLLDMLLVATDDRPGRLGTLRAALVSGDRVGTDLHGRLIRAAEPGTRLVALGGATEAAIWSNAWEVDGPLDGWASAPYGRPLPDQAFRVLDASGRDCPDWVPGELVIGGRGLARGYRGDPARTSAAFVELDGGRWYRTGDTGRYRPGGILEFLGRTDRQVKLGGHRMELGEIEAAHAASPGVRRAIALVVDGTAGRKHLHVAIQPDDGHDGAAVLAAATATAADRLPAYAVPHRAHLVDAWPLTANGKVDVAALGRALVDAEPDAAATAADLASGSASGTATAPGTATEAALAELWAGILGTAPAPDAGFFAAGGDSLAMLRLVTAAQRRFGVDAGVRRFLEEPTVRAYAACIDRLLAAPATTTPAPASPADAPARPPATTGADLFESGDL</sequence>
<evidence type="ECO:0000256" key="4">
    <source>
        <dbReference type="ARBA" id="ARBA00016743"/>
    </source>
</evidence>
<dbReference type="InterPro" id="IPR036736">
    <property type="entry name" value="ACP-like_sf"/>
</dbReference>
<dbReference type="CDD" id="cd19535">
    <property type="entry name" value="Cyc_NRPS"/>
    <property type="match status" value="2"/>
</dbReference>
<dbReference type="InterPro" id="IPR020806">
    <property type="entry name" value="PKS_PP-bd"/>
</dbReference>
<feature type="domain" description="Carrier" evidence="10">
    <location>
        <begin position="1084"/>
        <end position="1158"/>
    </location>
</feature>
<evidence type="ECO:0000313" key="12">
    <source>
        <dbReference type="Proteomes" id="UP001649473"/>
    </source>
</evidence>
<evidence type="ECO:0000256" key="3">
    <source>
        <dbReference type="ARBA" id="ARBA00007380"/>
    </source>
</evidence>
<dbReference type="Pfam" id="PF00501">
    <property type="entry name" value="AMP-binding"/>
    <property type="match status" value="2"/>
</dbReference>
<feature type="domain" description="Carrier" evidence="10">
    <location>
        <begin position="8"/>
        <end position="81"/>
    </location>
</feature>
<feature type="region of interest" description="Disordered" evidence="9">
    <location>
        <begin position="82"/>
        <end position="110"/>
    </location>
</feature>
<comment type="pathway">
    <text evidence="2">Siderophore biosynthesis; mycobactin biosynthesis.</text>
</comment>
<dbReference type="Pfam" id="PF00550">
    <property type="entry name" value="PP-binding"/>
    <property type="match status" value="3"/>
</dbReference>
<dbReference type="InterPro" id="IPR023213">
    <property type="entry name" value="CAT-like_dom_sf"/>
</dbReference>
<dbReference type="Proteomes" id="UP001649473">
    <property type="component" value="Chromosome"/>
</dbReference>
<evidence type="ECO:0000313" key="11">
    <source>
        <dbReference type="EMBL" id="UKF25387.1"/>
    </source>
</evidence>